<feature type="transmembrane region" description="Helical" evidence="1">
    <location>
        <begin position="397"/>
        <end position="419"/>
    </location>
</feature>
<proteinExistence type="predicted"/>
<evidence type="ECO:0000313" key="2">
    <source>
        <dbReference type="EMBL" id="KAH6603513.1"/>
    </source>
</evidence>
<dbReference type="Proteomes" id="UP000827724">
    <property type="component" value="Unassembled WGS sequence"/>
</dbReference>
<gene>
    <name evidence="2" type="ORF">Trco_008288</name>
</gene>
<organism evidence="2 3">
    <name type="scientific">Trichoderma cornu-damae</name>
    <dbReference type="NCBI Taxonomy" id="654480"/>
    <lineage>
        <taxon>Eukaryota</taxon>
        <taxon>Fungi</taxon>
        <taxon>Dikarya</taxon>
        <taxon>Ascomycota</taxon>
        <taxon>Pezizomycotina</taxon>
        <taxon>Sordariomycetes</taxon>
        <taxon>Hypocreomycetidae</taxon>
        <taxon>Hypocreales</taxon>
        <taxon>Hypocreaceae</taxon>
        <taxon>Trichoderma</taxon>
    </lineage>
</organism>
<keyword evidence="1" id="KW-0812">Transmembrane</keyword>
<protein>
    <submittedName>
        <fullName evidence="2">Uncharacterized protein</fullName>
    </submittedName>
</protein>
<dbReference type="AlphaFoldDB" id="A0A9P8QIE1"/>
<comment type="caution">
    <text evidence="2">The sequence shown here is derived from an EMBL/GenBank/DDBJ whole genome shotgun (WGS) entry which is preliminary data.</text>
</comment>
<sequence length="457" mass="50618">MSWTVRSQEALYRDFTDKAADESPSPLQQPWSLDVCDVSQDGQLREYVQTTVRRLNGRPRLRIVFAPSDVPRRETTGLMIELFHKFGIPHDFTAERARSTNHSFSRRSGDGGGFSSWFRFSCICCELAGIDDGSPDAAALPAKYADRQSAFFLEASKDTSVTLVCFGAGPGVRKRMKELTKSQGWTDVGVNPYVLFDAVLEGLHEEVDNIVWKMEEEFAPLERSVVGTGSTLMAPLRDLHYFERHMADLARALESATMIGEGVLLNAGTCVLPTASPAVEPSSSTGETSGHRRSLVDLQLRECLEYRRTLLRSTQLRLSGLQKRIKTAAALASDVEAQRRAAASMQGPVSMKIIAASIMLFLPTIAVATIAGSQLLLTEQRGEEDSWNVSATPLFYLLWYISIPLTLAVIMLSLAWLWWRQGGSRKAAPPSSWLRKAVTWRRAKGKRDDNEGSSVPV</sequence>
<keyword evidence="3" id="KW-1185">Reference proteome</keyword>
<reference evidence="2" key="1">
    <citation type="submission" date="2021-08" db="EMBL/GenBank/DDBJ databases">
        <title>Chromosome-Level Trichoderma cornu-damae using Hi-C Data.</title>
        <authorList>
            <person name="Kim C.S."/>
        </authorList>
    </citation>
    <scope>NUCLEOTIDE SEQUENCE</scope>
    <source>
        <strain evidence="2">KA19-0412C</strain>
    </source>
</reference>
<name>A0A9P8QIE1_9HYPO</name>
<accession>A0A9P8QIE1</accession>
<evidence type="ECO:0000313" key="3">
    <source>
        <dbReference type="Proteomes" id="UP000827724"/>
    </source>
</evidence>
<feature type="transmembrane region" description="Helical" evidence="1">
    <location>
        <begin position="353"/>
        <end position="377"/>
    </location>
</feature>
<dbReference type="OrthoDB" id="5392974at2759"/>
<dbReference type="EMBL" id="JAIWOZ010000007">
    <property type="protein sequence ID" value="KAH6603513.1"/>
    <property type="molecule type" value="Genomic_DNA"/>
</dbReference>
<keyword evidence="1" id="KW-0472">Membrane</keyword>
<evidence type="ECO:0000256" key="1">
    <source>
        <dbReference type="SAM" id="Phobius"/>
    </source>
</evidence>
<keyword evidence="1" id="KW-1133">Transmembrane helix</keyword>